<sequence length="79" mass="9020">MPSQNRPENVLLKSTIPGYGENTYCGVISLPPTLKRDKNVVSGGYGIFFHRVIGKFYYTKSTNEPTWNRPNEVLLDDER</sequence>
<evidence type="ECO:0000313" key="1">
    <source>
        <dbReference type="Proteomes" id="UP000887580"/>
    </source>
</evidence>
<dbReference type="Proteomes" id="UP000887580">
    <property type="component" value="Unplaced"/>
</dbReference>
<dbReference type="WBParaSite" id="PS1159_v2.g6519.t1">
    <property type="protein sequence ID" value="PS1159_v2.g6519.t1"/>
    <property type="gene ID" value="PS1159_v2.g6519"/>
</dbReference>
<evidence type="ECO:0000313" key="2">
    <source>
        <dbReference type="WBParaSite" id="PS1159_v2.g6519.t1"/>
    </source>
</evidence>
<organism evidence="1 2">
    <name type="scientific">Panagrolaimus sp. PS1159</name>
    <dbReference type="NCBI Taxonomy" id="55785"/>
    <lineage>
        <taxon>Eukaryota</taxon>
        <taxon>Metazoa</taxon>
        <taxon>Ecdysozoa</taxon>
        <taxon>Nematoda</taxon>
        <taxon>Chromadorea</taxon>
        <taxon>Rhabditida</taxon>
        <taxon>Tylenchina</taxon>
        <taxon>Panagrolaimomorpha</taxon>
        <taxon>Panagrolaimoidea</taxon>
        <taxon>Panagrolaimidae</taxon>
        <taxon>Panagrolaimus</taxon>
    </lineage>
</organism>
<protein>
    <submittedName>
        <fullName evidence="2">WW domain-containing protein</fullName>
    </submittedName>
</protein>
<reference evidence="2" key="1">
    <citation type="submission" date="2022-11" db="UniProtKB">
        <authorList>
            <consortium name="WormBaseParasite"/>
        </authorList>
    </citation>
    <scope>IDENTIFICATION</scope>
</reference>
<proteinExistence type="predicted"/>
<accession>A0AC35GM56</accession>
<name>A0AC35GM56_9BILA</name>